<name>A0ABX1WY47_9BACT</name>
<dbReference type="Proteomes" id="UP000732105">
    <property type="component" value="Unassembled WGS sequence"/>
</dbReference>
<proteinExistence type="predicted"/>
<evidence type="ECO:0000313" key="1">
    <source>
        <dbReference type="EMBL" id="NOU60818.1"/>
    </source>
</evidence>
<keyword evidence="2" id="KW-1185">Reference proteome</keyword>
<evidence type="ECO:0000313" key="2">
    <source>
        <dbReference type="Proteomes" id="UP000732105"/>
    </source>
</evidence>
<gene>
    <name evidence="1" type="ORF">ELS83_13420</name>
</gene>
<comment type="caution">
    <text evidence="1">The sequence shown here is derived from an EMBL/GenBank/DDBJ whole genome shotgun (WGS) entry which is preliminary data.</text>
</comment>
<protein>
    <submittedName>
        <fullName evidence="1">Uncharacterized protein</fullName>
    </submittedName>
</protein>
<accession>A0ABX1WY47</accession>
<dbReference type="EMBL" id="RZNH01000023">
    <property type="protein sequence ID" value="NOU60818.1"/>
    <property type="molecule type" value="Genomic_DNA"/>
</dbReference>
<sequence length="109" mass="12409">MQDSKKKALIDIIESMVIVERTFTAIERLTGGIELTMKLSKWWSLITLLGLDSTSDEIEVDKACEECRDTFLEISQCDLSSEKAAETIYNEFDRIITRTLAKYPKLKAA</sequence>
<reference evidence="1 2" key="1">
    <citation type="submission" date="2018-12" db="EMBL/GenBank/DDBJ databases">
        <title>Marinifilum JC070 sp. nov., a marine bacterium isolated from Yongle Blue Hole in the South China Sea.</title>
        <authorList>
            <person name="Fu T."/>
        </authorList>
    </citation>
    <scope>NUCLEOTIDE SEQUENCE [LARGE SCALE GENOMIC DNA]</scope>
    <source>
        <strain evidence="1 2">JC070</strain>
    </source>
</reference>
<dbReference type="RefSeq" id="WP_171596091.1">
    <property type="nucleotide sequence ID" value="NZ_RZNH01000023.1"/>
</dbReference>
<organism evidence="1 2">
    <name type="scientific">Marinifilum caeruleilacunae</name>
    <dbReference type="NCBI Taxonomy" id="2499076"/>
    <lineage>
        <taxon>Bacteria</taxon>
        <taxon>Pseudomonadati</taxon>
        <taxon>Bacteroidota</taxon>
        <taxon>Bacteroidia</taxon>
        <taxon>Marinilabiliales</taxon>
        <taxon>Marinifilaceae</taxon>
    </lineage>
</organism>